<dbReference type="RefSeq" id="WP_013020125.1">
    <property type="nucleotide sequence ID" value="NC_013947.1"/>
</dbReference>
<accession>D3Q9K8</accession>
<proteinExistence type="predicted"/>
<gene>
    <name evidence="2" type="ordered locus">Snas_4913</name>
</gene>
<dbReference type="OrthoDB" id="5194430at2"/>
<protein>
    <submittedName>
        <fullName evidence="2">Uncharacterized protein</fullName>
    </submittedName>
</protein>
<dbReference type="HOGENOM" id="CLU_849700_0_0_11"/>
<dbReference type="EMBL" id="CP001778">
    <property type="protein sequence ID" value="ADD44554.1"/>
    <property type="molecule type" value="Genomic_DNA"/>
</dbReference>
<evidence type="ECO:0000256" key="1">
    <source>
        <dbReference type="SAM" id="MobiDB-lite"/>
    </source>
</evidence>
<dbReference type="KEGG" id="sna:Snas_4913"/>
<dbReference type="STRING" id="446470.Snas_4913"/>
<sequence length="327" mass="35019">MGDELQSKVDGILNQIPQYSSGDVESWAEKVKSAAKAKNGTTDYPYPDEYFEWIVPYFERFHQRMPSTAEAMVIELGVVREKILSAAPIIKAGTDKALTNWEGYAANSFTNFYIGAFTASPSCIDAQVAVIDELRAALWVYIGILKSMRSEAVEIAKATIATFESWDEWLWFGSDGQFLAGIAGAVATLFGVITATATAGVSLAIIGGAASASNAFIAKHRADEEASKKTIGGDTVADVLNNMADRLNELDTRCTDAEDAIATDLSSSVEAVGKILASDNATTLMRLVPNEIGDDNPLDAGQPGNTDTTDVTDPKDNPIPEFRPTAE</sequence>
<organism evidence="2 3">
    <name type="scientific">Stackebrandtia nassauensis (strain DSM 44728 / CIP 108903 / NRRL B-16338 / NBRC 102104 / LLR-40K-21)</name>
    <dbReference type="NCBI Taxonomy" id="446470"/>
    <lineage>
        <taxon>Bacteria</taxon>
        <taxon>Bacillati</taxon>
        <taxon>Actinomycetota</taxon>
        <taxon>Actinomycetes</taxon>
        <taxon>Glycomycetales</taxon>
        <taxon>Glycomycetaceae</taxon>
        <taxon>Stackebrandtia</taxon>
    </lineage>
</organism>
<feature type="region of interest" description="Disordered" evidence="1">
    <location>
        <begin position="290"/>
        <end position="327"/>
    </location>
</feature>
<dbReference type="AlphaFoldDB" id="D3Q9K8"/>
<keyword evidence="3" id="KW-1185">Reference proteome</keyword>
<evidence type="ECO:0000313" key="3">
    <source>
        <dbReference type="Proteomes" id="UP000000844"/>
    </source>
</evidence>
<feature type="compositionally biased region" description="Basic and acidic residues" evidence="1">
    <location>
        <begin position="312"/>
        <end position="327"/>
    </location>
</feature>
<evidence type="ECO:0000313" key="2">
    <source>
        <dbReference type="EMBL" id="ADD44554.1"/>
    </source>
</evidence>
<dbReference type="Proteomes" id="UP000000844">
    <property type="component" value="Chromosome"/>
</dbReference>
<reference evidence="2 3" key="1">
    <citation type="journal article" date="2009" name="Stand. Genomic Sci.">
        <title>Complete genome sequence of Stackebrandtia nassauensis type strain (LLR-40K-21).</title>
        <authorList>
            <person name="Munk C."/>
            <person name="Lapidus A."/>
            <person name="Copeland A."/>
            <person name="Jando M."/>
            <person name="Mayilraj S."/>
            <person name="Glavina Del Rio T."/>
            <person name="Nolan M."/>
            <person name="Chen F."/>
            <person name="Lucas S."/>
            <person name="Tice H."/>
            <person name="Cheng J.F."/>
            <person name="Han C."/>
            <person name="Detter J.C."/>
            <person name="Bruce D."/>
            <person name="Goodwin L."/>
            <person name="Chain P."/>
            <person name="Pitluck S."/>
            <person name="Goker M."/>
            <person name="Ovchinikova G."/>
            <person name="Pati A."/>
            <person name="Ivanova N."/>
            <person name="Mavromatis K."/>
            <person name="Chen A."/>
            <person name="Palaniappan K."/>
            <person name="Land M."/>
            <person name="Hauser L."/>
            <person name="Chang Y.J."/>
            <person name="Jeffries C.D."/>
            <person name="Bristow J."/>
            <person name="Eisen J.A."/>
            <person name="Markowitz V."/>
            <person name="Hugenholtz P."/>
            <person name="Kyrpides N.C."/>
            <person name="Klenk H.P."/>
        </authorList>
    </citation>
    <scope>NUCLEOTIDE SEQUENCE [LARGE SCALE GENOMIC DNA]</scope>
    <source>
        <strain evidence="3">DSM 44728 / CIP 108903 / NRRL B-16338 / NBRC 102104 / LLR-40K-21</strain>
    </source>
</reference>
<name>D3Q9K8_STANL</name>